<evidence type="ECO:0000313" key="1">
    <source>
        <dbReference type="EMBL" id="KAI4370870.1"/>
    </source>
</evidence>
<keyword evidence="2" id="KW-1185">Reference proteome</keyword>
<dbReference type="Proteomes" id="UP001057402">
    <property type="component" value="Chromosome 5"/>
</dbReference>
<dbReference type="EMBL" id="CM042884">
    <property type="protein sequence ID" value="KAI4370870.1"/>
    <property type="molecule type" value="Genomic_DNA"/>
</dbReference>
<comment type="caution">
    <text evidence="1">The sequence shown here is derived from an EMBL/GenBank/DDBJ whole genome shotgun (WGS) entry which is preliminary data.</text>
</comment>
<accession>A0ACB9QW83</accession>
<protein>
    <submittedName>
        <fullName evidence="1">Uncharacterized protein</fullName>
    </submittedName>
</protein>
<evidence type="ECO:0000313" key="2">
    <source>
        <dbReference type="Proteomes" id="UP001057402"/>
    </source>
</evidence>
<reference evidence="2" key="1">
    <citation type="journal article" date="2023" name="Front. Plant Sci.">
        <title>Chromosomal-level genome assembly of Melastoma candidum provides insights into trichome evolution.</title>
        <authorList>
            <person name="Zhong Y."/>
            <person name="Wu W."/>
            <person name="Sun C."/>
            <person name="Zou P."/>
            <person name="Liu Y."/>
            <person name="Dai S."/>
            <person name="Zhou R."/>
        </authorList>
    </citation>
    <scope>NUCLEOTIDE SEQUENCE [LARGE SCALE GENOMIC DNA]</scope>
</reference>
<proteinExistence type="predicted"/>
<name>A0ACB9QW83_9MYRT</name>
<gene>
    <name evidence="1" type="ORF">MLD38_019170</name>
</gene>
<organism evidence="1 2">
    <name type="scientific">Melastoma candidum</name>
    <dbReference type="NCBI Taxonomy" id="119954"/>
    <lineage>
        <taxon>Eukaryota</taxon>
        <taxon>Viridiplantae</taxon>
        <taxon>Streptophyta</taxon>
        <taxon>Embryophyta</taxon>
        <taxon>Tracheophyta</taxon>
        <taxon>Spermatophyta</taxon>
        <taxon>Magnoliopsida</taxon>
        <taxon>eudicotyledons</taxon>
        <taxon>Gunneridae</taxon>
        <taxon>Pentapetalae</taxon>
        <taxon>rosids</taxon>
        <taxon>malvids</taxon>
        <taxon>Myrtales</taxon>
        <taxon>Melastomataceae</taxon>
        <taxon>Melastomatoideae</taxon>
        <taxon>Melastomateae</taxon>
        <taxon>Melastoma</taxon>
    </lineage>
</organism>
<sequence>MTSLSLDVEYYNYRLEKLAFKELGAHSGVHHHQYHRPPLSSSVKETPHSLDGNDNSDVSGRGAGHATSHCGAPKSPFGDLGALSKSTRQTMDVRRLWWRRRDSTPSIGSFRSPGTHGMCPMQLLVIYPLLNFLFRPDVVW</sequence>